<keyword evidence="1" id="KW-0472">Membrane</keyword>
<sequence length="98" mass="11746">MYLLKKIIIIIQCFCTQLNFLIYLLPRHNDSKETKKMCINIRGKGWVKVNVVGFLSFITQPNLYSFIMTLALPWRRMLLTCIHQHVMIYSCEHFLYVF</sequence>
<feature type="transmembrane region" description="Helical" evidence="1">
    <location>
        <begin position="6"/>
        <end position="25"/>
    </location>
</feature>
<proteinExistence type="predicted"/>
<accession>Q1PWY1</accession>
<reference evidence="3 4" key="3">
    <citation type="submission" date="2020-02" db="EMBL/GenBank/DDBJ databases">
        <title>Newly sequenced genome of strain CSTR1 showed variability in Candidatus Kuenenia stuttgartiensis genomes.</title>
        <authorList>
            <person name="Ding C."/>
            <person name="Adrian L."/>
        </authorList>
    </citation>
    <scope>NUCLEOTIDE SEQUENCE [LARGE SCALE GENOMIC DNA]</scope>
    <source>
        <strain evidence="3 4">CSTR1</strain>
    </source>
</reference>
<evidence type="ECO:0000313" key="2">
    <source>
        <dbReference type="EMBL" id="CAJ71727.1"/>
    </source>
</evidence>
<reference evidence="2" key="2">
    <citation type="submission" date="2006-01" db="EMBL/GenBank/DDBJ databases">
        <authorList>
            <person name="Genoscope"/>
        </authorList>
    </citation>
    <scope>NUCLEOTIDE SEQUENCE</scope>
</reference>
<gene>
    <name evidence="3" type="ORF">KsCSTR_44570</name>
    <name evidence="2" type="ORF">kustc0982</name>
</gene>
<dbReference type="EMBL" id="CP049055">
    <property type="protein sequence ID" value="QII13836.1"/>
    <property type="molecule type" value="Genomic_DNA"/>
</dbReference>
<evidence type="ECO:0000313" key="3">
    <source>
        <dbReference type="EMBL" id="QII13836.1"/>
    </source>
</evidence>
<organism evidence="2">
    <name type="scientific">Kuenenia stuttgartiensis</name>
    <dbReference type="NCBI Taxonomy" id="174633"/>
    <lineage>
        <taxon>Bacteria</taxon>
        <taxon>Pseudomonadati</taxon>
        <taxon>Planctomycetota</taxon>
        <taxon>Candidatus Brocadiia</taxon>
        <taxon>Candidatus Brocadiales</taxon>
        <taxon>Candidatus Brocadiaceae</taxon>
        <taxon>Candidatus Kuenenia</taxon>
    </lineage>
</organism>
<dbReference type="AlphaFoldDB" id="Q1PWY1"/>
<name>Q1PWY1_KUEST</name>
<evidence type="ECO:0000313" key="4">
    <source>
        <dbReference type="Proteomes" id="UP000501926"/>
    </source>
</evidence>
<reference evidence="2" key="1">
    <citation type="journal article" date="2006" name="Nature">
        <title>Deciphering the evolution and metabolism of an anammox bacterium from a community genome.</title>
        <authorList>
            <person name="Strous M."/>
            <person name="Pelletier E."/>
            <person name="Mangenot S."/>
            <person name="Rattei T."/>
            <person name="Lehner A."/>
            <person name="Taylor M.W."/>
            <person name="Horn M."/>
            <person name="Daims H."/>
            <person name="Bartol-Mavel D."/>
            <person name="Wincker P."/>
            <person name="Barbe V."/>
            <person name="Fonknechten N."/>
            <person name="Vallenet D."/>
            <person name="Segurens B."/>
            <person name="Schenowitz-Truong C."/>
            <person name="Medigue C."/>
            <person name="Collingro A."/>
            <person name="Snel B."/>
            <person name="Dutilh B.E."/>
            <person name="OpDenCamp H.J.M."/>
            <person name="vanDerDrift C."/>
            <person name="Cirpus I."/>
            <person name="vanDePas-Schoonen K.T."/>
            <person name="Harhangi H.R."/>
            <person name="vanNiftrik L."/>
            <person name="Schmid M."/>
            <person name="Keltjens J."/>
            <person name="vanDeVossenberg J."/>
            <person name="Kartal B."/>
            <person name="Meier H."/>
            <person name="Frishman D."/>
            <person name="Huynen M.A."/>
            <person name="Mewes H."/>
            <person name="Weissenbach J."/>
            <person name="Jetten M.S.M."/>
            <person name="Wagner M."/>
            <person name="LePaslier D."/>
        </authorList>
    </citation>
    <scope>NUCLEOTIDE SEQUENCE</scope>
</reference>
<feature type="transmembrane region" description="Helical" evidence="1">
    <location>
        <begin position="46"/>
        <end position="67"/>
    </location>
</feature>
<evidence type="ECO:0000256" key="1">
    <source>
        <dbReference type="SAM" id="Phobius"/>
    </source>
</evidence>
<protein>
    <submittedName>
        <fullName evidence="2">Uncharacterized protein</fullName>
    </submittedName>
</protein>
<dbReference type="Proteomes" id="UP000501926">
    <property type="component" value="Chromosome"/>
</dbReference>
<keyword evidence="1" id="KW-0812">Transmembrane</keyword>
<dbReference type="EMBL" id="CT573073">
    <property type="protein sequence ID" value="CAJ71727.1"/>
    <property type="molecule type" value="Genomic_DNA"/>
</dbReference>
<keyword evidence="1" id="KW-1133">Transmembrane helix</keyword>